<keyword evidence="2" id="KW-1185">Reference proteome</keyword>
<comment type="caution">
    <text evidence="1">The sequence shown here is derived from an EMBL/GenBank/DDBJ whole genome shotgun (WGS) entry which is preliminary data.</text>
</comment>
<dbReference type="RefSeq" id="WP_154374877.1">
    <property type="nucleotide sequence ID" value="NZ_WKJK01000003.1"/>
</dbReference>
<accession>A0A6I2KWL5</accession>
<dbReference type="EMBL" id="WKJK01000003">
    <property type="protein sequence ID" value="MRW89940.1"/>
    <property type="molecule type" value="Genomic_DNA"/>
</dbReference>
<name>A0A6I2KWL5_9BURK</name>
<evidence type="ECO:0000313" key="1">
    <source>
        <dbReference type="EMBL" id="MRW89940.1"/>
    </source>
</evidence>
<dbReference type="Proteomes" id="UP000433309">
    <property type="component" value="Unassembled WGS sequence"/>
</dbReference>
<dbReference type="AlphaFoldDB" id="A0A6I2KWL5"/>
<reference evidence="1 2" key="1">
    <citation type="submission" date="2019-11" db="EMBL/GenBank/DDBJ databases">
        <title>Novel species isolated from a subtropical stream in China.</title>
        <authorList>
            <person name="Lu H."/>
        </authorList>
    </citation>
    <scope>NUCLEOTIDE SEQUENCE [LARGE SCALE GENOMIC DNA]</scope>
    <source>
        <strain evidence="1 2">FT80W</strain>
    </source>
</reference>
<proteinExistence type="predicted"/>
<protein>
    <submittedName>
        <fullName evidence="1">Uncharacterized protein</fullName>
    </submittedName>
</protein>
<gene>
    <name evidence="1" type="ORF">GJ699_08090</name>
</gene>
<evidence type="ECO:0000313" key="2">
    <source>
        <dbReference type="Proteomes" id="UP000433309"/>
    </source>
</evidence>
<sequence>MQNRENVALAIKVRTGILIDTVNGAAAAWAYMMHYKVPRKVMLRVLAVPAKRRTTDVRHPLTAKETQRLGNLARLQQGYAAEQDMAANLDASGKQFIVDRDSANFFPLPTLKTKSAVKLLQPGMRLKIDVVNIDNPYDCIEVDAWLVESEDGVYFRFQDGPGGNQVNLGHADYVRVAIEAAPTAV</sequence>
<organism evidence="1 2">
    <name type="scientific">Duganella guangzhouensis</name>
    <dbReference type="NCBI Taxonomy" id="2666084"/>
    <lineage>
        <taxon>Bacteria</taxon>
        <taxon>Pseudomonadati</taxon>
        <taxon>Pseudomonadota</taxon>
        <taxon>Betaproteobacteria</taxon>
        <taxon>Burkholderiales</taxon>
        <taxon>Oxalobacteraceae</taxon>
        <taxon>Telluria group</taxon>
        <taxon>Duganella</taxon>
    </lineage>
</organism>